<organism evidence="1 2">
    <name type="scientific">Lactiplantibacillus daowaiensis</name>
    <dbReference type="NCBI Taxonomy" id="2559918"/>
    <lineage>
        <taxon>Bacteria</taxon>
        <taxon>Bacillati</taxon>
        <taxon>Bacillota</taxon>
        <taxon>Bacilli</taxon>
        <taxon>Lactobacillales</taxon>
        <taxon>Lactobacillaceae</taxon>
        <taxon>Lactiplantibacillus</taxon>
    </lineage>
</organism>
<evidence type="ECO:0008006" key="3">
    <source>
        <dbReference type="Google" id="ProtNLM"/>
    </source>
</evidence>
<dbReference type="RefSeq" id="WP_137627234.1">
    <property type="nucleotide sequence ID" value="NZ_BJDJ01000001.1"/>
</dbReference>
<keyword evidence="2" id="KW-1185">Reference proteome</keyword>
<dbReference type="EMBL" id="JBHSSC010000045">
    <property type="protein sequence ID" value="MFC6182528.1"/>
    <property type="molecule type" value="Genomic_DNA"/>
</dbReference>
<evidence type="ECO:0000313" key="2">
    <source>
        <dbReference type="Proteomes" id="UP001596282"/>
    </source>
</evidence>
<proteinExistence type="predicted"/>
<comment type="caution">
    <text evidence="1">The sequence shown here is derived from an EMBL/GenBank/DDBJ whole genome shotgun (WGS) entry which is preliminary data.</text>
</comment>
<evidence type="ECO:0000313" key="1">
    <source>
        <dbReference type="EMBL" id="MFC6182528.1"/>
    </source>
</evidence>
<reference evidence="2" key="1">
    <citation type="journal article" date="2019" name="Int. J. Syst. Evol. Microbiol.">
        <title>The Global Catalogue of Microorganisms (GCM) 10K type strain sequencing project: providing services to taxonomists for standard genome sequencing and annotation.</title>
        <authorList>
            <consortium name="The Broad Institute Genomics Platform"/>
            <consortium name="The Broad Institute Genome Sequencing Center for Infectious Disease"/>
            <person name="Wu L."/>
            <person name="Ma J."/>
        </authorList>
    </citation>
    <scope>NUCLEOTIDE SEQUENCE [LARGE SCALE GENOMIC DNA]</scope>
    <source>
        <strain evidence="2">CCM 8933</strain>
    </source>
</reference>
<sequence>MKKLGIMGLMAVAGVTLIVSQPCLSQASQIPQTLKTYKTKPTFLPLNAGNTYLWNASHTAHTGNLKAYQTTTLTATKKVTMTVNGETQTYYAVKNTRKKLAGYVLASQVVAGHYVKGGFYSYPTKGILLSTVRYRTGDDATQTSLFGVKTKASLKPYTKHPSLAQMKKTLTFYNQNQKNKNLPTILKWRAASGVRVAMDDVWTTTNSADIVKVPMLEMFVGDKAGHSWADKATYKISADLAALNGKPKKTYGTAMTYTVPFDGLYYNFPSTTATYVMAATNMDLKHLYQTGYGPKHNLALIDLDGHPRYVATKNILSIANTKPQLKHGIWYTTQDPTKTSVKRLKTSRSKYYRVASENGFIQYHYTKGSWQPQYSIIFDRNDRVVQVKLTKATGTLADMQLSRTSQTIAKTTTNNAKLLAYLYKPVSYYTKAAH</sequence>
<accession>A0ABW1S424</accession>
<dbReference type="Proteomes" id="UP001596282">
    <property type="component" value="Unassembled WGS sequence"/>
</dbReference>
<gene>
    <name evidence="1" type="ORF">ACFP5Y_14915</name>
</gene>
<protein>
    <recommendedName>
        <fullName evidence="3">Extracellular protein</fullName>
    </recommendedName>
</protein>
<name>A0ABW1S424_9LACO</name>